<proteinExistence type="predicted"/>
<keyword evidence="9" id="KW-0675">Receptor</keyword>
<evidence type="ECO:0000256" key="3">
    <source>
        <dbReference type="ARBA" id="ARBA00022692"/>
    </source>
</evidence>
<keyword evidence="7" id="KW-1015">Disulfide bond</keyword>
<evidence type="ECO:0000256" key="5">
    <source>
        <dbReference type="ARBA" id="ARBA00022989"/>
    </source>
</evidence>
<reference evidence="9" key="1">
    <citation type="submission" date="2020-09" db="EMBL/GenBank/DDBJ databases">
        <title>Genome-Enabled Discovery of Anthraquinone Biosynthesis in Senna tora.</title>
        <authorList>
            <person name="Kang S.-H."/>
            <person name="Pandey R.P."/>
            <person name="Lee C.-M."/>
            <person name="Sim J.-S."/>
            <person name="Jeong J.-T."/>
            <person name="Choi B.-S."/>
            <person name="Jung M."/>
            <person name="Ginzburg D."/>
            <person name="Zhao K."/>
            <person name="Won S.Y."/>
            <person name="Oh T.-J."/>
            <person name="Yu Y."/>
            <person name="Kim N.-H."/>
            <person name="Lee O.R."/>
            <person name="Lee T.-H."/>
            <person name="Bashyal P."/>
            <person name="Kim T.-S."/>
            <person name="Lee W.-H."/>
            <person name="Kawkins C."/>
            <person name="Kim C.-K."/>
            <person name="Kim J.S."/>
            <person name="Ahn B.O."/>
            <person name="Rhee S.Y."/>
            <person name="Sohng J.K."/>
        </authorList>
    </citation>
    <scope>NUCLEOTIDE SEQUENCE</scope>
    <source>
        <tissue evidence="9">Leaf</tissue>
    </source>
</reference>
<keyword evidence="6" id="KW-0472">Membrane</keyword>
<comment type="subcellular location">
    <subcellularLocation>
        <location evidence="1">Cell membrane</location>
        <topology evidence="1">Single-pass membrane protein</topology>
    </subcellularLocation>
</comment>
<protein>
    <submittedName>
        <fullName evidence="9">Chitin elicitor receptor kinase 1-like</fullName>
    </submittedName>
</protein>
<dbReference type="Proteomes" id="UP000634136">
    <property type="component" value="Unassembled WGS sequence"/>
</dbReference>
<evidence type="ECO:0000256" key="2">
    <source>
        <dbReference type="ARBA" id="ARBA00022475"/>
    </source>
</evidence>
<dbReference type="InterPro" id="IPR044812">
    <property type="entry name" value="CERK1/LYK3-like"/>
</dbReference>
<gene>
    <name evidence="9" type="ORF">G2W53_004289</name>
</gene>
<evidence type="ECO:0000256" key="6">
    <source>
        <dbReference type="ARBA" id="ARBA00023136"/>
    </source>
</evidence>
<keyword evidence="5" id="KW-1133">Transmembrane helix</keyword>
<feature type="region of interest" description="Disordered" evidence="8">
    <location>
        <begin position="45"/>
        <end position="93"/>
    </location>
</feature>
<comment type="caution">
    <text evidence="9">The sequence shown here is derived from an EMBL/GenBank/DDBJ whole genome shotgun (WGS) entry which is preliminary data.</text>
</comment>
<organism evidence="9 10">
    <name type="scientific">Senna tora</name>
    <dbReference type="NCBI Taxonomy" id="362788"/>
    <lineage>
        <taxon>Eukaryota</taxon>
        <taxon>Viridiplantae</taxon>
        <taxon>Streptophyta</taxon>
        <taxon>Embryophyta</taxon>
        <taxon>Tracheophyta</taxon>
        <taxon>Spermatophyta</taxon>
        <taxon>Magnoliopsida</taxon>
        <taxon>eudicotyledons</taxon>
        <taxon>Gunneridae</taxon>
        <taxon>Pentapetalae</taxon>
        <taxon>rosids</taxon>
        <taxon>fabids</taxon>
        <taxon>Fabales</taxon>
        <taxon>Fabaceae</taxon>
        <taxon>Caesalpinioideae</taxon>
        <taxon>Cassia clade</taxon>
        <taxon>Senna</taxon>
    </lineage>
</organism>
<dbReference type="PANTHER" id="PTHR46204:SF2">
    <property type="entry name" value="CHITIN ELICITOR RECEPTOR KINASE 1"/>
    <property type="match status" value="1"/>
</dbReference>
<evidence type="ECO:0000313" key="9">
    <source>
        <dbReference type="EMBL" id="KAF7841991.1"/>
    </source>
</evidence>
<dbReference type="GO" id="GO:0045087">
    <property type="term" value="P:innate immune response"/>
    <property type="evidence" value="ECO:0007669"/>
    <property type="project" value="InterPro"/>
</dbReference>
<name>A0A835CGE1_9FABA</name>
<sequence>MALINNPSLDWITMQTSLLTFESRYEQNNHFASLSIQPTINDAQKDESVQRFSDNSTNRGGWCGGPNTSRGSFRGGRRGGRGGRPGGQNNSGGGRPFCHLCEKHGHLVSDCYYRFDKSFQPPKMKPPDGSGETPFPLLIIAPSVGNNTELCLGSSSVNNAPTGSSPRAQISPTASPSTVRLESRVIASTNSETPLSDAHDTARDANSSTSLNSSQPSSLGPAREIHSEQAQNSERLEALSEIGLLPANIEDNILRNMMMHVLRRYAKYGDVSPKIDVYAFGVVLYELVSAKEAIVKTNELLNESKALIALAAEGAIISCASRIIGVDLNSICFEEGNTHSCKICEVARWDHWS</sequence>
<keyword evidence="9" id="KW-0418">Kinase</keyword>
<dbReference type="SUPFAM" id="SSF56112">
    <property type="entry name" value="Protein kinase-like (PK-like)"/>
    <property type="match status" value="1"/>
</dbReference>
<evidence type="ECO:0000313" key="10">
    <source>
        <dbReference type="Proteomes" id="UP000634136"/>
    </source>
</evidence>
<feature type="region of interest" description="Disordered" evidence="8">
    <location>
        <begin position="155"/>
        <end position="232"/>
    </location>
</feature>
<feature type="compositionally biased region" description="Polar residues" evidence="8">
    <location>
        <begin position="155"/>
        <end position="194"/>
    </location>
</feature>
<accession>A0A835CGE1</accession>
<dbReference type="GO" id="GO:0019199">
    <property type="term" value="F:transmembrane receptor protein kinase activity"/>
    <property type="evidence" value="ECO:0007669"/>
    <property type="project" value="InterPro"/>
</dbReference>
<dbReference type="InterPro" id="IPR011009">
    <property type="entry name" value="Kinase-like_dom_sf"/>
</dbReference>
<dbReference type="EMBL" id="JAAIUW010000002">
    <property type="protein sequence ID" value="KAF7841991.1"/>
    <property type="molecule type" value="Genomic_DNA"/>
</dbReference>
<dbReference type="GO" id="GO:0005886">
    <property type="term" value="C:plasma membrane"/>
    <property type="evidence" value="ECO:0007669"/>
    <property type="project" value="UniProtKB-SubCell"/>
</dbReference>
<evidence type="ECO:0000256" key="4">
    <source>
        <dbReference type="ARBA" id="ARBA00022729"/>
    </source>
</evidence>
<evidence type="ECO:0000256" key="8">
    <source>
        <dbReference type="SAM" id="MobiDB-lite"/>
    </source>
</evidence>
<dbReference type="AlphaFoldDB" id="A0A835CGE1"/>
<dbReference type="OrthoDB" id="4062651at2759"/>
<keyword evidence="2" id="KW-1003">Cell membrane</keyword>
<feature type="compositionally biased region" description="Gly residues" evidence="8">
    <location>
        <begin position="82"/>
        <end position="93"/>
    </location>
</feature>
<feature type="compositionally biased region" description="Polar residues" evidence="8">
    <location>
        <begin position="50"/>
        <end position="59"/>
    </location>
</feature>
<keyword evidence="3" id="KW-0812">Transmembrane</keyword>
<evidence type="ECO:0000256" key="7">
    <source>
        <dbReference type="ARBA" id="ARBA00023157"/>
    </source>
</evidence>
<keyword evidence="9" id="KW-0808">Transferase</keyword>
<feature type="compositionally biased region" description="Low complexity" evidence="8">
    <location>
        <begin position="207"/>
        <end position="218"/>
    </location>
</feature>
<keyword evidence="4" id="KW-0732">Signal</keyword>
<dbReference type="Gene3D" id="1.10.510.10">
    <property type="entry name" value="Transferase(Phosphotransferase) domain 1"/>
    <property type="match status" value="1"/>
</dbReference>
<keyword evidence="10" id="KW-1185">Reference proteome</keyword>
<dbReference type="PANTHER" id="PTHR46204">
    <property type="entry name" value="CHITIN ELICITOR RECEPTOR KINASE 1-RELATED"/>
    <property type="match status" value="1"/>
</dbReference>
<evidence type="ECO:0000256" key="1">
    <source>
        <dbReference type="ARBA" id="ARBA00004162"/>
    </source>
</evidence>